<evidence type="ECO:0000313" key="3">
    <source>
        <dbReference type="EMBL" id="KAI6658711.1"/>
    </source>
</evidence>
<dbReference type="GO" id="GO:0005634">
    <property type="term" value="C:nucleus"/>
    <property type="evidence" value="ECO:0007669"/>
    <property type="project" value="TreeGrafter"/>
</dbReference>
<feature type="region of interest" description="Disordered" evidence="1">
    <location>
        <begin position="193"/>
        <end position="212"/>
    </location>
</feature>
<organism evidence="3 4">
    <name type="scientific">Oopsacas minuta</name>
    <dbReference type="NCBI Taxonomy" id="111878"/>
    <lineage>
        <taxon>Eukaryota</taxon>
        <taxon>Metazoa</taxon>
        <taxon>Porifera</taxon>
        <taxon>Hexactinellida</taxon>
        <taxon>Hexasterophora</taxon>
        <taxon>Lyssacinosida</taxon>
        <taxon>Leucopsacidae</taxon>
        <taxon>Oopsacas</taxon>
    </lineage>
</organism>
<evidence type="ECO:0000256" key="1">
    <source>
        <dbReference type="SAM" id="MobiDB-lite"/>
    </source>
</evidence>
<dbReference type="InterPro" id="IPR050863">
    <property type="entry name" value="CenT-Element_Derived"/>
</dbReference>
<dbReference type="GO" id="GO:0003677">
    <property type="term" value="F:DNA binding"/>
    <property type="evidence" value="ECO:0007669"/>
    <property type="project" value="TreeGrafter"/>
</dbReference>
<accession>A0AAV7KCA5</accession>
<proteinExistence type="predicted"/>
<gene>
    <name evidence="3" type="ORF">LOD99_10958</name>
</gene>
<dbReference type="PANTHER" id="PTHR19303">
    <property type="entry name" value="TRANSPOSON"/>
    <property type="match status" value="1"/>
</dbReference>
<reference evidence="3 4" key="1">
    <citation type="journal article" date="2023" name="BMC Biol.">
        <title>The compact genome of the sponge Oopsacas minuta (Hexactinellida) is lacking key metazoan core genes.</title>
        <authorList>
            <person name="Santini S."/>
            <person name="Schenkelaars Q."/>
            <person name="Jourda C."/>
            <person name="Duchesne M."/>
            <person name="Belahbib H."/>
            <person name="Rocher C."/>
            <person name="Selva M."/>
            <person name="Riesgo A."/>
            <person name="Vervoort M."/>
            <person name="Leys S.P."/>
            <person name="Kodjabachian L."/>
            <person name="Le Bivic A."/>
            <person name="Borchiellini C."/>
            <person name="Claverie J.M."/>
            <person name="Renard E."/>
        </authorList>
    </citation>
    <scope>NUCLEOTIDE SEQUENCE [LARGE SCALE GENOMIC DNA]</scope>
    <source>
        <strain evidence="3">SPO-2</strain>
    </source>
</reference>
<dbReference type="AlphaFoldDB" id="A0AAV7KCA5"/>
<dbReference type="Proteomes" id="UP001165289">
    <property type="component" value="Unassembled WGS sequence"/>
</dbReference>
<evidence type="ECO:0000313" key="4">
    <source>
        <dbReference type="Proteomes" id="UP001165289"/>
    </source>
</evidence>
<comment type="caution">
    <text evidence="3">The sequence shown here is derived from an EMBL/GenBank/DDBJ whole genome shotgun (WGS) entry which is preliminary data.</text>
</comment>
<dbReference type="PANTHER" id="PTHR19303:SF73">
    <property type="entry name" value="PROTEIN PDC2"/>
    <property type="match status" value="1"/>
</dbReference>
<protein>
    <submittedName>
        <fullName evidence="3">Tigger transposable element-derived protein 6-like</fullName>
    </submittedName>
</protein>
<dbReference type="InterPro" id="IPR004875">
    <property type="entry name" value="DDE_SF_endonuclease_dom"/>
</dbReference>
<evidence type="ECO:0000259" key="2">
    <source>
        <dbReference type="Pfam" id="PF03184"/>
    </source>
</evidence>
<dbReference type="EMBL" id="JAKMXF010000080">
    <property type="protein sequence ID" value="KAI6658711.1"/>
    <property type="molecule type" value="Genomic_DNA"/>
</dbReference>
<dbReference type="Pfam" id="PF03184">
    <property type="entry name" value="DDE_1"/>
    <property type="match status" value="1"/>
</dbReference>
<name>A0AAV7KCA5_9METZ</name>
<keyword evidence="4" id="KW-1185">Reference proteome</keyword>
<feature type="domain" description="DDE-1" evidence="2">
    <location>
        <begin position="1"/>
        <end position="120"/>
    </location>
</feature>
<sequence length="241" mass="27735">MTSKIFVDWMKRTNQKFRFGNRNVLIFVDNCSSHPDVEASNLRLVFLPPNTTSKLRPMDAGIIQSVKINYRKRVIRHLISRMEACNTASELVKLVNILDAILWIKDVWSNLSITTIQKCFTKCGFQRQIEASESDILASPFEEIMRETEFILDGITLSQFATFDNNLATFATSRDDWETEIVEKAKGVDLNDSERYSDENEDSNEDQKERSDKVISMTEAGVMIGKLKKFLFLIMKKVSLK</sequence>